<keyword evidence="7" id="KW-1003">Cell membrane</keyword>
<dbReference type="GO" id="GO:0005886">
    <property type="term" value="C:plasma membrane"/>
    <property type="evidence" value="ECO:0007669"/>
    <property type="project" value="UniProtKB-SubCell"/>
</dbReference>
<evidence type="ECO:0000256" key="7">
    <source>
        <dbReference type="ARBA" id="ARBA00022475"/>
    </source>
</evidence>
<dbReference type="InterPro" id="IPR032675">
    <property type="entry name" value="LRR_dom_sf"/>
</dbReference>
<evidence type="ECO:0000256" key="26">
    <source>
        <dbReference type="SAM" id="Phobius"/>
    </source>
</evidence>
<dbReference type="InterPro" id="IPR024788">
    <property type="entry name" value="Malectin-like_Carb-bd_dom"/>
</dbReference>
<organism evidence="29 30">
    <name type="scientific">Cannabis sativa</name>
    <name type="common">Hemp</name>
    <name type="synonym">Marijuana</name>
    <dbReference type="NCBI Taxonomy" id="3483"/>
    <lineage>
        <taxon>Eukaryota</taxon>
        <taxon>Viridiplantae</taxon>
        <taxon>Streptophyta</taxon>
        <taxon>Embryophyta</taxon>
        <taxon>Tracheophyta</taxon>
        <taxon>Spermatophyta</taxon>
        <taxon>Magnoliopsida</taxon>
        <taxon>eudicotyledons</taxon>
        <taxon>Gunneridae</taxon>
        <taxon>Pentapetalae</taxon>
        <taxon>rosids</taxon>
        <taxon>fabids</taxon>
        <taxon>Rosales</taxon>
        <taxon>Cannabaceae</taxon>
        <taxon>Cannabis</taxon>
    </lineage>
</organism>
<proteinExistence type="inferred from homology"/>
<feature type="binding site" evidence="25">
    <location>
        <position position="1501"/>
    </location>
    <ligand>
        <name>ATP</name>
        <dbReference type="ChEBI" id="CHEBI:30616"/>
    </ligand>
</feature>
<dbReference type="Gene3D" id="2.40.40.10">
    <property type="entry name" value="RlpA-like domain"/>
    <property type="match status" value="1"/>
</dbReference>
<evidence type="ECO:0000256" key="13">
    <source>
        <dbReference type="ARBA" id="ARBA00022692"/>
    </source>
</evidence>
<dbReference type="SUPFAM" id="SSF56112">
    <property type="entry name" value="Protein kinase-like (PK-like)"/>
    <property type="match status" value="7"/>
</dbReference>
<evidence type="ECO:0000256" key="22">
    <source>
        <dbReference type="ARBA" id="ARBA00023180"/>
    </source>
</evidence>
<evidence type="ECO:0000256" key="9">
    <source>
        <dbReference type="ARBA" id="ARBA00022527"/>
    </source>
</evidence>
<keyword evidence="10" id="KW-0597">Phosphoprotein</keyword>
<dbReference type="CDD" id="cd14066">
    <property type="entry name" value="STKc_IRAK"/>
    <property type="match status" value="5"/>
</dbReference>
<dbReference type="FunFam" id="3.30.200.20:FF:000394">
    <property type="entry name" value="Leucine-rich repeat receptor-like protein kinase"/>
    <property type="match status" value="5"/>
</dbReference>
<evidence type="ECO:0000313" key="30">
    <source>
        <dbReference type="Proteomes" id="UP000583929"/>
    </source>
</evidence>
<dbReference type="SUPFAM" id="SSF50685">
    <property type="entry name" value="Barwin-like endoglucanases"/>
    <property type="match status" value="1"/>
</dbReference>
<dbReference type="Proteomes" id="UP000583929">
    <property type="component" value="Unassembled WGS sequence"/>
</dbReference>
<dbReference type="InterPro" id="IPR036908">
    <property type="entry name" value="RlpA-like_sf"/>
</dbReference>
<keyword evidence="30" id="KW-1185">Reference proteome</keyword>
<dbReference type="Pfam" id="PF00069">
    <property type="entry name" value="Pkinase"/>
    <property type="match status" value="2"/>
</dbReference>
<evidence type="ECO:0000259" key="28">
    <source>
        <dbReference type="PROSITE" id="PS50011"/>
    </source>
</evidence>
<dbReference type="Gene3D" id="3.30.200.20">
    <property type="entry name" value="Phosphorylase Kinase, domain 1"/>
    <property type="match status" value="7"/>
</dbReference>
<dbReference type="GO" id="GO:0005576">
    <property type="term" value="C:extracellular region"/>
    <property type="evidence" value="ECO:0007669"/>
    <property type="project" value="UniProtKB-SubCell"/>
</dbReference>
<feature type="transmembrane region" description="Helical" evidence="26">
    <location>
        <begin position="4040"/>
        <end position="4065"/>
    </location>
</feature>
<dbReference type="InterPro" id="IPR039271">
    <property type="entry name" value="Kiwellin-like"/>
</dbReference>
<feature type="binding site" evidence="25">
    <location>
        <position position="3277"/>
    </location>
    <ligand>
        <name>ATP</name>
        <dbReference type="ChEBI" id="CHEBI:30616"/>
    </ligand>
</feature>
<evidence type="ECO:0000256" key="3">
    <source>
        <dbReference type="ARBA" id="ARBA00005592"/>
    </source>
</evidence>
<comment type="similarity">
    <text evidence="5">In the C-terminal section; belongs to the protein kinase superfamily. Ser/Thr protein kinase family.</text>
</comment>
<accession>A0A7J6HX06</accession>
<evidence type="ECO:0000256" key="18">
    <source>
        <dbReference type="ARBA" id="ARBA00022840"/>
    </source>
</evidence>
<feature type="transmembrane region" description="Helical" evidence="26">
    <location>
        <begin position="2678"/>
        <end position="2698"/>
    </location>
</feature>
<dbReference type="GO" id="GO:0004674">
    <property type="term" value="F:protein serine/threonine kinase activity"/>
    <property type="evidence" value="ECO:0007669"/>
    <property type="project" value="UniProtKB-KW"/>
</dbReference>
<dbReference type="Pfam" id="PF00560">
    <property type="entry name" value="LRR_1"/>
    <property type="match status" value="5"/>
</dbReference>
<dbReference type="EC" id="2.7.11.1" evidence="6"/>
<feature type="chain" id="PRO_5029633215" description="non-specific serine/threonine protein kinase" evidence="27">
    <location>
        <begin position="28"/>
        <end position="6541"/>
    </location>
</feature>
<dbReference type="InterPro" id="IPR001611">
    <property type="entry name" value="Leu-rich_rpt"/>
</dbReference>
<keyword evidence="18 25" id="KW-0067">ATP-binding</keyword>
<feature type="binding site" evidence="25">
    <location>
        <position position="604"/>
    </location>
    <ligand>
        <name>ATP</name>
        <dbReference type="ChEBI" id="CHEBI:30616"/>
    </ligand>
</feature>
<keyword evidence="12" id="KW-0808">Transferase</keyword>
<sequence length="6541" mass="731952">MRVMKLYKTLFFFSLLNAFAVVLIVHAQEGQSGFISLDCGLPLNSNYTEPTTELKYISDVPFITTGSSHSIAPEYKTGVQEQVKNLRSFPEGIRNCYRVNVTKGTRYLIRATFFHGNYDNQNTAPEFDLHLGVNLWTKVTFINVSISSIREIIHLASRDFLHVCLVNIGSGTPFISALEFRPFSSNIYNYTATSGYSESLALLFRLDIGSTTDLAYRYPYDFYDRSWLPYNGKGWTVISTTKYPQSQRYYRPPAIVMSTAATPINESDPLEFSVFSPNQNADLYFYMYFTETQLLQPNQSRLFNVIVNGELWFEDIAPLYRNTTTIFSTSGNSGFSQYNFSLVKLQNSTLPPILNAFEVFYSVDVSHLETDINDVNTITNVKSTYGVKRNWDGDPCAPVEYSWSGLNCSYNDFDPPMIISLNLSSSGLTGNVTTHISKLSRIQSLDLSNNNLTGPVPEFLTRLPNLRVLNLRRNNLTGSIPIKLIEKSNRGLLSLSVGENPHLCVSSKCENTEKRKRSIVPILASVLGGLVVTLLIAVAVFVGLKMKKTQDPSAQKNAFESSKRQFSYSEIIRITNNFERVLGKGGFGTVYHGLIDENTQVAVKVLSSTSVQGYQQFQAEACFFFLVQLLMKVYHRNLTSLVGYCNEGDEMALIYEYMANGDLSSHLSGDSNTNVLSWEGRIRIAMDAAQGLEYMHFGCKPPIVHRDVKTTNILLTENFQAKLADFGLSRVFPTDTGTHVSTVVAGTPGYLDPAYHITNRLNETSDIYSYGVVLLEIITNQPAIIKVNESTDDERIHISRWVSSTIDNGAITSIVDPRLQGGFDNNSAWKAVEIGMACVSPTPRKRPNMSEVVNGLKECLAMELARNNHGRLTNSSLDVSTEISPLASMKIEHFHSYTILVIYYFLSFFVVAHAQDQSGFISLDCGSPKNTSFAEPTTGINYISDEPFINSSGVSNSILPLYRLNLQQHAIKLRSFPDGIRNCYTINIKKGTKYLIRLSFLYGNYDAKNNTPKFDIHLGANFWDTVKVEGISTPSIREIIHVPLQNYVRVCLVNTGTGTPFVNAIELRPLKNNTYEVDQYVSLAMVDRLDIGSTTNGAQRFPEDVFDRKWGSFQDESVWTTVTTSLSVESNEFLVPSQIMRTAATTINESAPLELFVTASDESNRFYVYLHFAELEKLKPNDSRAFDIKLNSVNLYKNCVPNYLSTNTIYSISPFTGRLNYTISINKAWNSTLPPILNAIELYSLIDLSLPETAQADVDALTNVKSAYGVNKRNWDGDPCLPSNYSWVGLNCNFDGSDPPRVTSLNLSSSGLTGEISTHISELTELESLDLSNNNLTGSVPDFLSQLSKLKVLNLGRNKLTGLVPAVLVERSKDGSLSIRSSSKATIEGNPDLCESFPCKKNKKSSKVIPIVASAGGFVILSIVVVAIILIILMNKKKRGVNDDKSAYSNNFQNDSFEFKQRQFTYSEIVKITNNFERILGKGGFGTVYHGLIDNVQVAVKMLSASSVQGFQQFQAEVKLLMRVHHRNLTTLVGYCNEGTNLALIYEYMPNGSLDTHLSDDSRTKVLSWEERLHIALDAAQGLEYLHSGCKPAIVHRDVKAANILLNENFQAKIADFGLSKFFPTDGGTHVSTIPAGTPGYLDPEYYMTHRLVEKSDVYSFGVVLLEIITNRPAISRVIHERDRGHITQWVSFMLANGDVKSIVDPKLEGNFEINSIWKAVEVGMACVSKKLNMSQVVIELKECLALELAQRHDYNSSRSVTDHHSVNDEMLSLDLDLHFLLLSLVLTALVHLVNAQDDQKGFVSLDCGLAENSSYSEKTTTINYISDAAFINSGVIKSILPKYRVGLQQQMTLLRSFPEGVRNCYRLSIQKGTKYLFRTIFLYGNYDGLNKTAKFDIHIGPNYWDTVKIESASQALIKEMIYTPPQDYVHVCLVNTGSGTPFIQAIELRPLKNTTYMIHDSGALAYYARLDLGSSTNSTYRYPFDVFDRIWVPFNDLSWKQMTTSTSLNVDNTTHIDYFPPSVIMNNAATPIDEDGPIDFYLESLDATTSYYLYAHFAELQELKSNETRAFDINVNGDLLYGPVVPNYLSTKTVYSTKPITGKLNYSFSITKRKNSTLPPILNAIEFYSLLDFSQSETHQDDVDAITGIKSTYDMKKNWNGDPCVPIKYLWAGLNCTNDIVISPRIISLDLSSSGLSGNISLYFSELAMLESLDLSDNNLTGPVPDFLSSLPNLRVLNLERNQLTGSVPTSLLERSKNGLLSANFGENQDLLCDSSTPCVTNNKKNKKKNSILIPIVASVGGVVLLLIIAAIIFYTLKNRKKQNNNGYAVATGIVAPSNLQTDSLLIDESKKRQFTYSEVIKMTNNFEKILGKGGFGTVFHGLIDDGTQVAVKMLSHSSVQGYQQFQAEVKLLMRVHHRNLTSLVGYCNEGSNMALIYEYMANGSLDSHLSDGVSNVLSWEGRLQIAIDAAQGLEYLHNGCKPPIVHRDVKTPNILISENFHAKMADFGLSRIFPTDDGTHVSTVVAGTPGYLDPEYYVTNRLNEKSDVYSFGVVLLEMITSRPVISRTHETRTHLKEWVSVMVANGDINNIVDPRLRGHFEINSVWKAVEISMACLAPSSNKRPNMTQVLSELNECLTTELAGKNNSRQTDSTSSINEVYSMNVTSPMARLMEIIFYHYLPSLFAYLLLVFALVHAQDDQSGFISIDCGLPKRLSGYSEPDTGIKYISDEAFVSAGVSASLPPDFVTRYQKELEHVRAFPEGIRNCYTINVTSGTRYLIRATFYYGNYDGKNYLPEFFIHIGANVWDSITFFIDIPLTKEIIHVASNEHLRVCLASNGTGTPFISALELRPLANNTYVTQSGSLELLTRMDLDDIKDRNWRYYDVNNFGANWTTLSTSLAVNPSLNYKLSPVVMSTAITPTKPDEPLIYEWSTYSNKKAVYSFLHFAEVEKLKANEYRAFDIYMNGEHYFGPYAPKYLVMDTLYGDKALPIPSNIFGSYNFTLVKTANSTLPPILNAIELYTSIDFSQLETNEEDVEAITMIKSTYGVKKNWGGDPCGPQKYVWTGVNCSYGSDPPRIISLNLSSSWLSGEITSNISKLTMLQTLDLFNNDLVGPVPEFLSQMPNLRVLNLAKNKFTGPIRAGLIAKSKSGSLSISIDSTDSAGNTDDCTSSTCKRKNSSNIIIPVVASISGLVLLLSVAAAILFFKWRRMQVASAKPQATSEPEIQFGLIESKKRQFTYSEVLNFTNNFERIIGKGGFGTVYHGFIDNTEVAIKMLSSSSVQGYQQFQAEVNLLMTVHHRNLTSLTGYCIEGTKMALIYEYMSNGDLDLLLIDQKNENVLSWETRLQIAIDSAQGLEYLHSGCKPPIVHRDIKTTNILLTNNFQAKLADFGLSKSFPTDGGTYVSTAIAGTPGYLDPEYSITNRLTEKSDVYSFGVVLLQIITSRTAILCRGNERTHISTWVSSMLGNGDVRSIIDPRLEQDFETNSVWKVVEIALACVSPKCSHRPNMSQVVAELKECLAAEFARKNHSRMTDSTNSTEVFSSTTSLTSAFGPLARYIYYLLMLFHKQFLVAILQHALVFYQVLVQAHDQHGFISVDCGIADVSNYVDTQNGFVYHSDAEFTETARFMYGNYDNQGVIPVFDLHLGVDHWGTVIIDNDSTITTMEIIHIPSQDYVHVCLVNIGKGTPFISVLELRPIDSHIYPGDDTMRSSSLLLYDHLDFSSETNQIMRYKDDEYDRLWSPQFADEWSPNLNISTSNEDSIKNDDYLLPFTVMSNAYTQSEGNNINLIWTNLTKSSYYLFYMYIAELQNLGANQSREFNIYINGDFWSGPVSPEYLKTTTLNIPKASKPDDQGNLNIWLNSTDTSTLPPLINALDIYVPIKLIRQETNQNDVKAIRSVKSVYKLEKVSWQGDPCAPEAYMWEGLNCSFSDNEQPRIISLKLSSSGLSGTVSPSIASLTMLKHLDLSNNNLSGTVPEFLAQLSFLKELYLQGNEFTGPIPDALSVRSNNGLILRVDPTRNTTECSDLESCGKKTKFVIPLVAALAGLVFIISTAVLVFWIVKRRRLQQKKLETKEVDDVKDEFNDVDGTFTSKKQQFTLSEIEGITNNFERVIGEGGFGKVYYGSLNGNSVAVKMLSKLSIQGHRQFHAEACNNNQNVLTWEERLRIARDAAQGLEYLHNGCKPPIVHRDIKSSNILLNEKLEAKLGDFGLSKIFPLESGTSTTPGISTSIAGTPGYLDPEYYISNWLNEKSDVYSFGVVLLELITGRPVLDKSRDHNNAHIIHWVSSMLSNGDIKSIIDPKLEGHNFDMNTVWKVIEIAMACVSRPSTNRPTMSIVASELKECLTRDNKTRKDAYVEGTDYSKDSYEMISEHISTPIASFEKGGDGGGPSECDNNYHSDDTPVVALSTGWFNNMQRCLQNITIYGNGRSVSAMVVDECDSTAGCDADHDYQPPCPNNIVDASKAVWKALGVSKGDWGELDIYWNKMVGLKEILTLIPSGNCSRPSELAEDERDLRRWETFRAEKSHPCFISIDCGISDSSYTDEKTSIYYCSDAKFIESGENNEISPAYKVTIHDQQLWNLRYFPEEKRNCYTLKPELGKGHKYLIRARFLYGNYDDKNQIPKFDLHIGVNLWETVKIEDASSTLNLEMIHVSLSDHIYVCLVNTGDGTPFISALELRPINNEVNYIPEIGPSTDESSIKKNKFGLPFSVMNTAHVVDKDSRSLGITWESLEGGKYKFYFHYTELENLQPNQSRQFNTFLNGKLLDSLFSPLYLSDFTIYSYAEEIQPGKQKISLNSTPNSTSPPLINALEIYRVHNLLGQETNQNDGMIIYIYTNLSSRGLKGEIAPSIAELTSLQQLNLSGNNFTGENVKSEDNNEADESYKNNKMERYTYSEIGKVTNNFQKVIGEGGFGKVYHGYLNGVEVAVKMLSSSSLQGHRQFHAELKLLLRVHHKNLTTLVGYCNDGSNVGLIYEYMAMGNLRSHLSGNRSSGIIILSWEQRLLIAIDAAQGLEYLHNGCKPPIIHRDVKSTNILLNEKFQAKLGDFGLSKVFGNNHTSTFAVNTTTTPVGMSASIAGTLGYLDPEYYTSNWLNEKSDVYSFGIVLLEIITARPVVATTKENKHIIEWVSSMIAKGDIKSIIDPRLKQGTVDINTVWKLIEISMACVSKTSNNRPTMSRVVTDLKECLTTNITRNNSSNVQTTPEYLTDSHEKYMASVEFSPTARLSFISIDCGLSETSGYVDGTTDLTYVSDTNFTEAGENHEVTATHKFLSDEKQLWNVRSFPEGARNCYTLKPVNGKGERYLIRARFMYGNYDNKNRIPEFDLYIGVDFWNKVVLKDTTTVKNEEIIHIPVVSDFHVCLVNTGKGIPFISALELRPLIAADHADIIKHQKAHHCNSMVAMTFHHHQLMMKKHIGLLLISIIYIVYKDDPYDRLWQPLGTSKWNPFINTSLTDVNSITKNIYELPFTIMNTAYTAPNNTNMFIQWSDLNITTEYYFFMHFAELKMLQPNETREFKIYINDALFMEELVPKYLSETTGYPLTGKTPNSEGVIKLWFNRTKDSTLPPLINAVEVYMLMPLSHKETDQTDAEAILNIKSAYEVKKNWQGDPCTLKSSRGMVSNAIAKMISLELFIYIYARANTLLEHTMIRNLSSSGVKGEIVSSIADLKMLQHLDLSYNNLTGAVPEFLGELSSCIDDTNTNATTSLKPNRKNKKFVIPVAASFGGLIFILLIVAAVIWTLKRRSRPPLGTATNNFAGGFGTVFHGFIDDGTQVAVKMLSHSSDRAISNFKQRNLTTLVGYCNEGSNRAVIYEYMANGSLDSHLSGLEYLHNGCKPPIVHRDVKTSNILISENFQAKMADFGLSKIFPTDDGTHVSTVVAGTPGYLDPEYYITNRLNEKSDVYSFGAVLLEIITSLPIISRAQGNQTHLKEWVSVMVANGDINNIVDPRLRGYFEINSVWKAVEISMACLAHSSNQRPNMNQNLLLAALQGAFVLITVLLVEARAQAQSGFISIDCGISENSSYTDETTGLAYISDTNFTEAGENHEITPTNKLQTDEKQFWNLRSFPQGKRNCYTLKPVHGKGQRYLIRARFMYGNYDNENTIPKFDLYIGVDFWSTILLKYTWSVHNEEIIHVALSDYVRVCLVNTGFGVPFISALELRPLNNETYVSEIGTSLNLYGRFDFASATDRTTRYIDDVYDRFWSPVQTEVWKPLNVSLRDENNAMSMNLYEPPSAVMSTAYTRNNSYSYMGMNWIDLNTSSRYFFFMHFAELKNLRTNQTREFDIFINGKLWFGPLAPLYLRQTTIYSSTTGISPDTEGNIQIFINKTANSTLPPLINAMEIYVLNELSLKETDQTDVDAILNIKRVYGVKKNWQGDPCAPVTYVWDGLNCTYANSSHRITSLDLSSSGLVGEISPYIANLRMLQSLDLSNNSLTGMVPEYIGQLSFLRVLNLKGNNLKGPLPALLLERANNGSLSLSAEANVMVNQNSTSPTNETSSSSSLNYWCKNNKFVVPLFSTIDKLEFSDNSDETLEIMRV</sequence>
<keyword evidence="20 26" id="KW-0472">Membrane</keyword>
<dbReference type="PROSITE" id="PS00107">
    <property type="entry name" value="PROTEIN_KINASE_ATP"/>
    <property type="match status" value="6"/>
</dbReference>
<dbReference type="InterPro" id="IPR008271">
    <property type="entry name" value="Ser/Thr_kinase_AS"/>
</dbReference>
<evidence type="ECO:0000256" key="15">
    <source>
        <dbReference type="ARBA" id="ARBA00022737"/>
    </source>
</evidence>
<keyword evidence="15" id="KW-0677">Repeat</keyword>
<name>A0A7J6HX06_CANSA</name>
<keyword evidence="9" id="KW-0723">Serine/threonine-protein kinase</keyword>
<keyword evidence="13 26" id="KW-0812">Transmembrane</keyword>
<feature type="signal peptide" evidence="27">
    <location>
        <begin position="1"/>
        <end position="27"/>
    </location>
</feature>
<feature type="transmembrane region" description="Helical" evidence="26">
    <location>
        <begin position="519"/>
        <end position="544"/>
    </location>
</feature>
<dbReference type="FunFam" id="1.10.510.10:FF:000240">
    <property type="entry name" value="Lectin-domain containing receptor kinase A4.3"/>
    <property type="match status" value="1"/>
</dbReference>
<evidence type="ECO:0000256" key="27">
    <source>
        <dbReference type="SAM" id="SignalP"/>
    </source>
</evidence>
<dbReference type="InterPro" id="IPR003591">
    <property type="entry name" value="Leu-rich_rpt_typical-subtyp"/>
</dbReference>
<feature type="transmembrane region" description="Helical" evidence="26">
    <location>
        <begin position="2293"/>
        <end position="2318"/>
    </location>
</feature>
<evidence type="ECO:0000256" key="14">
    <source>
        <dbReference type="ARBA" id="ARBA00022729"/>
    </source>
</evidence>
<feature type="domain" description="Protein kinase" evidence="28">
    <location>
        <begin position="2366"/>
        <end position="2639"/>
    </location>
</feature>
<evidence type="ECO:0000256" key="23">
    <source>
        <dbReference type="ARBA" id="ARBA00047899"/>
    </source>
</evidence>
<evidence type="ECO:0000256" key="4">
    <source>
        <dbReference type="ARBA" id="ARBA00008536"/>
    </source>
</evidence>
<evidence type="ECO:0000256" key="8">
    <source>
        <dbReference type="ARBA" id="ARBA00022525"/>
    </source>
</evidence>
<comment type="caution">
    <text evidence="29">The sequence shown here is derived from an EMBL/GenBank/DDBJ whole genome shotgun (WGS) entry which is preliminary data.</text>
</comment>
<dbReference type="SUPFAM" id="SSF52047">
    <property type="entry name" value="RNI-like"/>
    <property type="match status" value="1"/>
</dbReference>
<evidence type="ECO:0000256" key="21">
    <source>
        <dbReference type="ARBA" id="ARBA00023170"/>
    </source>
</evidence>
<feature type="domain" description="Protein kinase" evidence="28">
    <location>
        <begin position="5753"/>
        <end position="5998"/>
    </location>
</feature>
<evidence type="ECO:0000256" key="17">
    <source>
        <dbReference type="ARBA" id="ARBA00022777"/>
    </source>
</evidence>
<evidence type="ECO:0000256" key="11">
    <source>
        <dbReference type="ARBA" id="ARBA00022614"/>
    </source>
</evidence>
<feature type="binding site" evidence="25">
    <location>
        <position position="4138"/>
    </location>
    <ligand>
        <name>ATP</name>
        <dbReference type="ChEBI" id="CHEBI:30616"/>
    </ligand>
</feature>
<keyword evidence="22" id="KW-0325">Glycoprotein</keyword>
<feature type="domain" description="Protein kinase" evidence="28">
    <location>
        <begin position="576"/>
        <end position="860"/>
    </location>
</feature>
<gene>
    <name evidence="29" type="ORF">G4B88_022321</name>
</gene>
<feature type="transmembrane region" description="Helical" evidence="26">
    <location>
        <begin position="5720"/>
        <end position="5745"/>
    </location>
</feature>
<feature type="transmembrane region" description="Helical" evidence="26">
    <location>
        <begin position="5988"/>
        <end position="6005"/>
    </location>
</feature>
<keyword evidence="21" id="KW-0675">Receptor</keyword>
<feature type="domain" description="Protein kinase" evidence="28">
    <location>
        <begin position="3250"/>
        <end position="3523"/>
    </location>
</feature>
<dbReference type="Gene3D" id="3.80.10.10">
    <property type="entry name" value="Ribonuclease Inhibitor"/>
    <property type="match status" value="8"/>
</dbReference>
<dbReference type="Pfam" id="PF13855">
    <property type="entry name" value="LRR_8"/>
    <property type="match status" value="1"/>
</dbReference>
<feature type="domain" description="Protein kinase" evidence="28">
    <location>
        <begin position="4906"/>
        <end position="5192"/>
    </location>
</feature>
<dbReference type="PROSITE" id="PS51450">
    <property type="entry name" value="LRR"/>
    <property type="match status" value="1"/>
</dbReference>
<dbReference type="EMBL" id="JAATIQ010000021">
    <property type="protein sequence ID" value="KAF4399238.1"/>
    <property type="molecule type" value="Genomic_DNA"/>
</dbReference>
<feature type="transmembrane region" description="Helical" evidence="26">
    <location>
        <begin position="3184"/>
        <end position="3208"/>
    </location>
</feature>
<feature type="domain" description="Protein kinase" evidence="28">
    <location>
        <begin position="3941"/>
        <end position="4349"/>
    </location>
</feature>
<keyword evidence="19 26" id="KW-1133">Transmembrane helix</keyword>
<keyword evidence="8" id="KW-0964">Secreted</keyword>
<comment type="similarity">
    <text evidence="3">Belongs to the kiwellin family.</text>
</comment>
<dbReference type="SMART" id="SM00369">
    <property type="entry name" value="LRR_TYP"/>
    <property type="match status" value="12"/>
</dbReference>
<keyword evidence="14 27" id="KW-0732">Signal</keyword>
<feature type="binding site" evidence="25">
    <location>
        <position position="2394"/>
    </location>
    <ligand>
        <name>ATP</name>
        <dbReference type="ChEBI" id="CHEBI:30616"/>
    </ligand>
</feature>
<feature type="domain" description="Protein kinase" evidence="28">
    <location>
        <begin position="1474"/>
        <end position="1767"/>
    </location>
</feature>
<dbReference type="SMART" id="SM00364">
    <property type="entry name" value="LRR_BAC"/>
    <property type="match status" value="8"/>
</dbReference>
<dbReference type="PANTHER" id="PTHR45631">
    <property type="entry name" value="OS07G0107800 PROTEIN-RELATED"/>
    <property type="match status" value="1"/>
</dbReference>
<reference evidence="29 30" key="1">
    <citation type="journal article" date="2020" name="bioRxiv">
        <title>Sequence and annotation of 42 cannabis genomes reveals extensive copy number variation in cannabinoid synthesis and pathogen resistance genes.</title>
        <authorList>
            <person name="Mckernan K.J."/>
            <person name="Helbert Y."/>
            <person name="Kane L.T."/>
            <person name="Ebling H."/>
            <person name="Zhang L."/>
            <person name="Liu B."/>
            <person name="Eaton Z."/>
            <person name="Mclaughlin S."/>
            <person name="Kingan S."/>
            <person name="Baybayan P."/>
            <person name="Concepcion G."/>
            <person name="Jordan M."/>
            <person name="Riva A."/>
            <person name="Barbazuk W."/>
            <person name="Harkins T."/>
        </authorList>
    </citation>
    <scope>NUCLEOTIDE SEQUENCE [LARGE SCALE GENOMIC DNA]</scope>
    <source>
        <strain evidence="30">cv. Jamaican Lion 4</strain>
        <tissue evidence="29">Leaf</tissue>
    </source>
</reference>
<evidence type="ECO:0000256" key="12">
    <source>
        <dbReference type="ARBA" id="ARBA00022679"/>
    </source>
</evidence>
<comment type="catalytic activity">
    <reaction evidence="23">
        <text>L-threonyl-[protein] + ATP = O-phospho-L-threonyl-[protein] + ADP + H(+)</text>
        <dbReference type="Rhea" id="RHEA:46608"/>
        <dbReference type="Rhea" id="RHEA-COMP:11060"/>
        <dbReference type="Rhea" id="RHEA-COMP:11605"/>
        <dbReference type="ChEBI" id="CHEBI:15378"/>
        <dbReference type="ChEBI" id="CHEBI:30013"/>
        <dbReference type="ChEBI" id="CHEBI:30616"/>
        <dbReference type="ChEBI" id="CHEBI:61977"/>
        <dbReference type="ChEBI" id="CHEBI:456216"/>
        <dbReference type="EC" id="2.7.11.1"/>
    </reaction>
</comment>
<dbReference type="PROSITE" id="PS50011">
    <property type="entry name" value="PROTEIN_KINASE_DOM"/>
    <property type="match status" value="7"/>
</dbReference>
<dbReference type="Pfam" id="PF07714">
    <property type="entry name" value="PK_Tyr_Ser-Thr"/>
    <property type="match status" value="5"/>
</dbReference>
<dbReference type="Pfam" id="PF12819">
    <property type="entry name" value="Malectin_like"/>
    <property type="match status" value="9"/>
</dbReference>
<dbReference type="FunFam" id="1.10.510.10:FF:000146">
    <property type="entry name" value="LRR receptor-like serine/threonine-protein kinase IOS1"/>
    <property type="match status" value="6"/>
</dbReference>
<dbReference type="PROSITE" id="PS00108">
    <property type="entry name" value="PROTEIN_KINASE_ST"/>
    <property type="match status" value="7"/>
</dbReference>
<protein>
    <recommendedName>
        <fullName evidence="6">non-specific serine/threonine protein kinase</fullName>
        <ecNumber evidence="6">2.7.11.1</ecNumber>
    </recommendedName>
</protein>
<keyword evidence="16 25" id="KW-0547">Nucleotide-binding</keyword>
<feature type="transmembrane region" description="Helical" evidence="26">
    <location>
        <begin position="1408"/>
        <end position="1433"/>
    </location>
</feature>
<dbReference type="PANTHER" id="PTHR45631:SF202">
    <property type="entry name" value="SENESCENCE-INDUCED RECEPTOR-LIKE SERINE_THREONINE-PROTEIN KINASE"/>
    <property type="match status" value="1"/>
</dbReference>
<evidence type="ECO:0000256" key="16">
    <source>
        <dbReference type="ARBA" id="ARBA00022741"/>
    </source>
</evidence>
<dbReference type="SMART" id="SM00220">
    <property type="entry name" value="S_TKc"/>
    <property type="match status" value="7"/>
</dbReference>
<evidence type="ECO:0000256" key="20">
    <source>
        <dbReference type="ARBA" id="ARBA00023136"/>
    </source>
</evidence>
<dbReference type="FunFam" id="3.80.10.10:FF:000129">
    <property type="entry name" value="Leucine-rich repeat receptor-like kinase"/>
    <property type="match status" value="6"/>
</dbReference>
<dbReference type="Pfam" id="PF24300">
    <property type="entry name" value="KWL1"/>
    <property type="match status" value="1"/>
</dbReference>
<dbReference type="InterPro" id="IPR017441">
    <property type="entry name" value="Protein_kinase_ATP_BS"/>
</dbReference>
<comment type="subcellular location">
    <subcellularLocation>
        <location evidence="1">Cell membrane</location>
        <topology evidence="1">Single-pass type I membrane protein</topology>
    </subcellularLocation>
    <subcellularLocation>
        <location evidence="2">Secreted</location>
    </subcellularLocation>
</comment>
<comment type="catalytic activity">
    <reaction evidence="24">
        <text>L-seryl-[protein] + ATP = O-phospho-L-seryl-[protein] + ADP + H(+)</text>
        <dbReference type="Rhea" id="RHEA:17989"/>
        <dbReference type="Rhea" id="RHEA-COMP:9863"/>
        <dbReference type="Rhea" id="RHEA-COMP:11604"/>
        <dbReference type="ChEBI" id="CHEBI:15378"/>
        <dbReference type="ChEBI" id="CHEBI:29999"/>
        <dbReference type="ChEBI" id="CHEBI:30616"/>
        <dbReference type="ChEBI" id="CHEBI:83421"/>
        <dbReference type="ChEBI" id="CHEBI:456216"/>
        <dbReference type="EC" id="2.7.11.1"/>
    </reaction>
</comment>
<dbReference type="GO" id="GO:0005524">
    <property type="term" value="F:ATP binding"/>
    <property type="evidence" value="ECO:0007669"/>
    <property type="project" value="UniProtKB-UniRule"/>
</dbReference>
<dbReference type="InterPro" id="IPR011009">
    <property type="entry name" value="Kinase-like_dom_sf"/>
</dbReference>
<dbReference type="CDD" id="cd22270">
    <property type="entry name" value="DPBB_kiwellin-like"/>
    <property type="match status" value="1"/>
</dbReference>
<evidence type="ECO:0000256" key="10">
    <source>
        <dbReference type="ARBA" id="ARBA00022553"/>
    </source>
</evidence>
<evidence type="ECO:0000256" key="5">
    <source>
        <dbReference type="ARBA" id="ARBA00010217"/>
    </source>
</evidence>
<evidence type="ECO:0000256" key="25">
    <source>
        <dbReference type="PROSITE-ProRule" id="PRU10141"/>
    </source>
</evidence>
<dbReference type="Gene3D" id="1.10.510.10">
    <property type="entry name" value="Transferase(Phosphotransferase) domain 1"/>
    <property type="match status" value="7"/>
</dbReference>
<dbReference type="InterPro" id="IPR001245">
    <property type="entry name" value="Ser-Thr/Tyr_kinase_cat_dom"/>
</dbReference>
<evidence type="ECO:0000256" key="19">
    <source>
        <dbReference type="ARBA" id="ARBA00022989"/>
    </source>
</evidence>
<feature type="binding site" evidence="25">
    <location>
        <position position="4933"/>
    </location>
    <ligand>
        <name>ATP</name>
        <dbReference type="ChEBI" id="CHEBI:30616"/>
    </ligand>
</feature>
<evidence type="ECO:0000256" key="2">
    <source>
        <dbReference type="ARBA" id="ARBA00004613"/>
    </source>
</evidence>
<dbReference type="InterPro" id="IPR000719">
    <property type="entry name" value="Prot_kinase_dom"/>
</dbReference>
<comment type="similarity">
    <text evidence="4">In the N-terminal section; belongs to the leguminous lectin family.</text>
</comment>
<evidence type="ECO:0000256" key="6">
    <source>
        <dbReference type="ARBA" id="ARBA00012513"/>
    </source>
</evidence>
<evidence type="ECO:0000313" key="29">
    <source>
        <dbReference type="EMBL" id="KAF4399238.1"/>
    </source>
</evidence>
<keyword evidence="11" id="KW-0433">Leucine-rich repeat</keyword>
<dbReference type="GO" id="GO:0002229">
    <property type="term" value="P:defense response to oomycetes"/>
    <property type="evidence" value="ECO:0007669"/>
    <property type="project" value="UniProtKB-ARBA"/>
</dbReference>
<evidence type="ECO:0000256" key="24">
    <source>
        <dbReference type="ARBA" id="ARBA00048679"/>
    </source>
</evidence>
<keyword evidence="17" id="KW-0418">Kinase</keyword>
<evidence type="ECO:0000256" key="1">
    <source>
        <dbReference type="ARBA" id="ARBA00004251"/>
    </source>
</evidence>
<dbReference type="SUPFAM" id="SSF52058">
    <property type="entry name" value="L domain-like"/>
    <property type="match status" value="5"/>
</dbReference>